<dbReference type="InterPro" id="IPR023631">
    <property type="entry name" value="Amidase_dom"/>
</dbReference>
<dbReference type="PROSITE" id="PS00571">
    <property type="entry name" value="AMIDASES"/>
    <property type="match status" value="1"/>
</dbReference>
<organism evidence="3 4">
    <name type="scientific">Babesia gibsoni</name>
    <dbReference type="NCBI Taxonomy" id="33632"/>
    <lineage>
        <taxon>Eukaryota</taxon>
        <taxon>Sar</taxon>
        <taxon>Alveolata</taxon>
        <taxon>Apicomplexa</taxon>
        <taxon>Aconoidasida</taxon>
        <taxon>Piroplasmida</taxon>
        <taxon>Babesiidae</taxon>
        <taxon>Babesia</taxon>
    </lineage>
</organism>
<dbReference type="Pfam" id="PF01425">
    <property type="entry name" value="Amidase"/>
    <property type="match status" value="1"/>
</dbReference>
<proteinExistence type="inferred from homology"/>
<dbReference type="Proteomes" id="UP001230268">
    <property type="component" value="Unassembled WGS sequence"/>
</dbReference>
<comment type="similarity">
    <text evidence="1">Belongs to the amidase family.</text>
</comment>
<evidence type="ECO:0000313" key="4">
    <source>
        <dbReference type="Proteomes" id="UP001230268"/>
    </source>
</evidence>
<gene>
    <name evidence="3" type="ORF">BgAZ_110860</name>
</gene>
<dbReference type="Gene3D" id="3.90.1300.10">
    <property type="entry name" value="Amidase signature (AS) domain"/>
    <property type="match status" value="1"/>
</dbReference>
<evidence type="ECO:0000259" key="2">
    <source>
        <dbReference type="Pfam" id="PF01425"/>
    </source>
</evidence>
<dbReference type="EMBL" id="JAVEPI010000001">
    <property type="protein sequence ID" value="KAK1445180.1"/>
    <property type="molecule type" value="Genomic_DNA"/>
</dbReference>
<dbReference type="InterPro" id="IPR000120">
    <property type="entry name" value="Amidase"/>
</dbReference>
<sequence length="612" mass="67145">MDIVAGFHYLLAILIQNVAFTSAFSYGLHGGRRQLGWICGTKCLSHLQNVQYGLTEKDKIYHNGGRFRSHERYGQPDSASVVSENDKESINCFLEEQERRKNMQKTDHGDCLASAYLQKRLQNIVNGIDNSQIIDCFGLNRYKSFTYFLDDKELVEQVVAVMRQYRKNLSPLLLFGEPIAIKDNISVKGIPFSNGSQLFDGYRSTYDAHVVQQLRDQGAIIIGKTIMNEFGVGSETVGALNPFGSQYMIGGSSGGAASAVSGNIVKMALGTDTGGSIRLPAALCGCVGYRPSYGLLSRYGISELAAKLDVVATCTNNVLDSIRLVYSMMKPCYKDYTSLENTESVSKGMLSLMSPDSIDSSGAGKGHEMESVNCGQSRLDGIKIASLDPAYLLSNEMIDTVVADHIKEVEATFRTLGAEVITVKPPDLHEMSKKYHIYVASQMAANLQRFADRQYHQSSNHLTVEEMMQKMEATTVQRLKMGIDILRKGHDTEKVLESARDNITSWLSRNGIFTDIPLLITPVSAGVAPEKSGDLAISDTIKDDTFNTLAPIIGACSIALPSLATYNALPCSFQLTAAQFNDVEMLRVAMIYESHIAKNETGGDSEDMKYVG</sequence>
<comment type="caution">
    <text evidence="3">The sequence shown here is derived from an EMBL/GenBank/DDBJ whole genome shotgun (WGS) entry which is preliminary data.</text>
</comment>
<dbReference type="GO" id="GO:0003824">
    <property type="term" value="F:catalytic activity"/>
    <property type="evidence" value="ECO:0007669"/>
    <property type="project" value="InterPro"/>
</dbReference>
<dbReference type="InterPro" id="IPR036928">
    <property type="entry name" value="AS_sf"/>
</dbReference>
<protein>
    <submittedName>
        <fullName evidence="3">Amidase signature domain containing protein</fullName>
    </submittedName>
</protein>
<evidence type="ECO:0000313" key="3">
    <source>
        <dbReference type="EMBL" id="KAK1445180.1"/>
    </source>
</evidence>
<feature type="domain" description="Amidase" evidence="2">
    <location>
        <begin position="160"/>
        <end position="586"/>
    </location>
</feature>
<dbReference type="PANTHER" id="PTHR11895:SF7">
    <property type="entry name" value="GLUTAMYL-TRNA(GLN) AMIDOTRANSFERASE SUBUNIT A, MITOCHONDRIAL"/>
    <property type="match status" value="1"/>
</dbReference>
<reference evidence="3" key="1">
    <citation type="submission" date="2023-08" db="EMBL/GenBank/DDBJ databases">
        <title>Draft sequence of the Babesia gibsoni genome.</title>
        <authorList>
            <person name="Yamagishi J.Y."/>
            <person name="Xuan X.X."/>
        </authorList>
    </citation>
    <scope>NUCLEOTIDE SEQUENCE</scope>
    <source>
        <strain evidence="3">Azabu</strain>
    </source>
</reference>
<dbReference type="InterPro" id="IPR020556">
    <property type="entry name" value="Amidase_CS"/>
</dbReference>
<evidence type="ECO:0000256" key="1">
    <source>
        <dbReference type="ARBA" id="ARBA00009199"/>
    </source>
</evidence>
<accession>A0AAD8USX1</accession>
<name>A0AAD8USX1_BABGI</name>
<keyword evidence="4" id="KW-1185">Reference proteome</keyword>
<dbReference type="SUPFAM" id="SSF75304">
    <property type="entry name" value="Amidase signature (AS) enzymes"/>
    <property type="match status" value="1"/>
</dbReference>
<dbReference type="PANTHER" id="PTHR11895">
    <property type="entry name" value="TRANSAMIDASE"/>
    <property type="match status" value="1"/>
</dbReference>
<dbReference type="AlphaFoldDB" id="A0AAD8USX1"/>